<feature type="domain" description="HTH iclR-type" evidence="3">
    <location>
        <begin position="7"/>
        <end position="75"/>
    </location>
</feature>
<dbReference type="InterPro" id="IPR029016">
    <property type="entry name" value="GAF-like_dom_sf"/>
</dbReference>
<dbReference type="InterPro" id="IPR036388">
    <property type="entry name" value="WH-like_DNA-bd_sf"/>
</dbReference>
<dbReference type="Pfam" id="PF09339">
    <property type="entry name" value="HTH_IclR"/>
    <property type="match status" value="1"/>
</dbReference>
<dbReference type="SUPFAM" id="SSF55781">
    <property type="entry name" value="GAF domain-like"/>
    <property type="match status" value="1"/>
</dbReference>
<dbReference type="PANTHER" id="PTHR30136:SF35">
    <property type="entry name" value="HTH-TYPE TRANSCRIPTIONAL REGULATOR RV1719"/>
    <property type="match status" value="1"/>
</dbReference>
<dbReference type="GO" id="GO:0003677">
    <property type="term" value="F:DNA binding"/>
    <property type="evidence" value="ECO:0007669"/>
    <property type="project" value="InterPro"/>
</dbReference>
<accession>A0A9D1GV21</accession>
<dbReference type="SUPFAM" id="SSF46785">
    <property type="entry name" value="Winged helix' DNA-binding domain"/>
    <property type="match status" value="1"/>
</dbReference>
<dbReference type="AlphaFoldDB" id="A0A9D1GV21"/>
<dbReference type="Proteomes" id="UP000886842">
    <property type="component" value="Unassembled WGS sequence"/>
</dbReference>
<dbReference type="InterPro" id="IPR005471">
    <property type="entry name" value="Tscrpt_reg_IclR_N"/>
</dbReference>
<dbReference type="PROSITE" id="PS51077">
    <property type="entry name" value="HTH_ICLR"/>
    <property type="match status" value="1"/>
</dbReference>
<name>A0A9D1GV21_9ACTN</name>
<dbReference type="SMART" id="SM00346">
    <property type="entry name" value="HTH_ICLR"/>
    <property type="match status" value="1"/>
</dbReference>
<dbReference type="PANTHER" id="PTHR30136">
    <property type="entry name" value="HELIX-TURN-HELIX TRANSCRIPTIONAL REGULATOR, ICLR FAMILY"/>
    <property type="match status" value="1"/>
</dbReference>
<dbReference type="InterPro" id="IPR036390">
    <property type="entry name" value="WH_DNA-bd_sf"/>
</dbReference>
<keyword evidence="1" id="KW-0805">Transcription regulation</keyword>
<organism evidence="4 5">
    <name type="scientific">Candidatus Avipropionibacterium avicola</name>
    <dbReference type="NCBI Taxonomy" id="2840701"/>
    <lineage>
        <taxon>Bacteria</taxon>
        <taxon>Bacillati</taxon>
        <taxon>Actinomycetota</taxon>
        <taxon>Actinomycetes</taxon>
        <taxon>Propionibacteriales</taxon>
        <taxon>Propionibacteriaceae</taxon>
        <taxon>Propionibacteriaceae incertae sedis</taxon>
        <taxon>Candidatus Avipropionibacterium</taxon>
    </lineage>
</organism>
<comment type="caution">
    <text evidence="4">The sequence shown here is derived from an EMBL/GenBank/DDBJ whole genome shotgun (WGS) entry which is preliminary data.</text>
</comment>
<dbReference type="Gene3D" id="3.30.450.40">
    <property type="match status" value="1"/>
</dbReference>
<proteinExistence type="predicted"/>
<sequence>MTSIPGAQSLSRGLRVLTTLVHADGPLTATEIAHRCHCHQTTASRILAALIEAGYVRKVSYREFAPDFGLLALGIEATGHFDLISLPRPALDRCAEICAPMMVSLCLMWRGQLLYFDQSTRGFDTRVFQGKDYPIHLSSPGLLFMTEMSRTEALQMLRASRHKFGWPRTTASVPETETETLDHALRLVRNDTLVLKEWAEPGHITAAARLPDHHGHPLALAIAGPADIFSVETLRMRLLACRSLVLPALPAPNG</sequence>
<evidence type="ECO:0000259" key="3">
    <source>
        <dbReference type="PROSITE" id="PS51077"/>
    </source>
</evidence>
<dbReference type="Gene3D" id="1.10.10.10">
    <property type="entry name" value="Winged helix-like DNA-binding domain superfamily/Winged helix DNA-binding domain"/>
    <property type="match status" value="1"/>
</dbReference>
<dbReference type="InterPro" id="IPR050707">
    <property type="entry name" value="HTH_MetabolicPath_Reg"/>
</dbReference>
<reference evidence="4" key="2">
    <citation type="journal article" date="2021" name="PeerJ">
        <title>Extensive microbial diversity within the chicken gut microbiome revealed by metagenomics and culture.</title>
        <authorList>
            <person name="Gilroy R."/>
            <person name="Ravi A."/>
            <person name="Getino M."/>
            <person name="Pursley I."/>
            <person name="Horton D.L."/>
            <person name="Alikhan N.F."/>
            <person name="Baker D."/>
            <person name="Gharbi K."/>
            <person name="Hall N."/>
            <person name="Watson M."/>
            <person name="Adriaenssens E.M."/>
            <person name="Foster-Nyarko E."/>
            <person name="Jarju S."/>
            <person name="Secka A."/>
            <person name="Antonio M."/>
            <person name="Oren A."/>
            <person name="Chaudhuri R.R."/>
            <person name="La Ragione R."/>
            <person name="Hildebrand F."/>
            <person name="Pallen M.J."/>
        </authorList>
    </citation>
    <scope>NUCLEOTIDE SEQUENCE</scope>
    <source>
        <strain evidence="4">ChiGjej1B1-24693</strain>
    </source>
</reference>
<keyword evidence="2" id="KW-0804">Transcription</keyword>
<dbReference type="GO" id="GO:0003700">
    <property type="term" value="F:DNA-binding transcription factor activity"/>
    <property type="evidence" value="ECO:0007669"/>
    <property type="project" value="TreeGrafter"/>
</dbReference>
<evidence type="ECO:0000256" key="1">
    <source>
        <dbReference type="ARBA" id="ARBA00023015"/>
    </source>
</evidence>
<protein>
    <submittedName>
        <fullName evidence="4">Helix-turn-helix domain-containing protein</fullName>
    </submittedName>
</protein>
<evidence type="ECO:0000313" key="4">
    <source>
        <dbReference type="EMBL" id="HIT74049.1"/>
    </source>
</evidence>
<reference evidence="4" key="1">
    <citation type="submission" date="2020-10" db="EMBL/GenBank/DDBJ databases">
        <authorList>
            <person name="Gilroy R."/>
        </authorList>
    </citation>
    <scope>NUCLEOTIDE SEQUENCE</scope>
    <source>
        <strain evidence="4">ChiGjej1B1-24693</strain>
    </source>
</reference>
<dbReference type="GO" id="GO:0045892">
    <property type="term" value="P:negative regulation of DNA-templated transcription"/>
    <property type="evidence" value="ECO:0007669"/>
    <property type="project" value="TreeGrafter"/>
</dbReference>
<evidence type="ECO:0000313" key="5">
    <source>
        <dbReference type="Proteomes" id="UP000886842"/>
    </source>
</evidence>
<gene>
    <name evidence="4" type="ORF">IAA98_00510</name>
</gene>
<evidence type="ECO:0000256" key="2">
    <source>
        <dbReference type="ARBA" id="ARBA00023163"/>
    </source>
</evidence>
<dbReference type="EMBL" id="DVLP01000018">
    <property type="protein sequence ID" value="HIT74049.1"/>
    <property type="molecule type" value="Genomic_DNA"/>
</dbReference>